<evidence type="ECO:0000259" key="7">
    <source>
        <dbReference type="SMART" id="SM00862"/>
    </source>
</evidence>
<dbReference type="PANTHER" id="PTHR35807">
    <property type="entry name" value="TRANSCRIPTIONAL REGULATOR REDD-RELATED"/>
    <property type="match status" value="1"/>
</dbReference>
<dbReference type="PRINTS" id="PR00364">
    <property type="entry name" value="DISEASERSIST"/>
</dbReference>
<dbReference type="Gene3D" id="1.10.10.10">
    <property type="entry name" value="Winged helix-like DNA-binding domain superfamily/Winged helix DNA-binding domain"/>
    <property type="match status" value="1"/>
</dbReference>
<dbReference type="InterPro" id="IPR027417">
    <property type="entry name" value="P-loop_NTPase"/>
</dbReference>
<evidence type="ECO:0000313" key="9">
    <source>
        <dbReference type="EMBL" id="WUS61130.1"/>
    </source>
</evidence>
<dbReference type="PANTHER" id="PTHR35807:SF1">
    <property type="entry name" value="TRANSCRIPTIONAL REGULATOR REDD"/>
    <property type="match status" value="1"/>
</dbReference>
<keyword evidence="5" id="KW-0804">Transcription</keyword>
<gene>
    <name evidence="9" type="ORF">OG469_39940</name>
</gene>
<dbReference type="InterPro" id="IPR051677">
    <property type="entry name" value="AfsR-DnrI-RedD_regulator"/>
</dbReference>
<dbReference type="EMBL" id="CP108482">
    <property type="protein sequence ID" value="WUS61130.1"/>
    <property type="molecule type" value="Genomic_DNA"/>
</dbReference>
<comment type="similarity">
    <text evidence="1">Belongs to the AfsR/DnrI/RedD regulatory family.</text>
</comment>
<dbReference type="Pfam" id="PF13401">
    <property type="entry name" value="AAA_22"/>
    <property type="match status" value="1"/>
</dbReference>
<feature type="region of interest" description="Disordered" evidence="6">
    <location>
        <begin position="281"/>
        <end position="318"/>
    </location>
</feature>
<keyword evidence="2" id="KW-0902">Two-component regulatory system</keyword>
<dbReference type="InterPro" id="IPR036388">
    <property type="entry name" value="WH-like_DNA-bd_sf"/>
</dbReference>
<evidence type="ECO:0000256" key="4">
    <source>
        <dbReference type="ARBA" id="ARBA00023125"/>
    </source>
</evidence>
<dbReference type="SMART" id="SM01043">
    <property type="entry name" value="BTAD"/>
    <property type="match status" value="1"/>
</dbReference>
<keyword evidence="10" id="KW-1185">Reference proteome</keyword>
<evidence type="ECO:0000256" key="3">
    <source>
        <dbReference type="ARBA" id="ARBA00023015"/>
    </source>
</evidence>
<dbReference type="InterPro" id="IPR005158">
    <property type="entry name" value="BTAD"/>
</dbReference>
<dbReference type="CDD" id="cd15831">
    <property type="entry name" value="BTAD"/>
    <property type="match status" value="1"/>
</dbReference>
<dbReference type="InterPro" id="IPR049945">
    <property type="entry name" value="AAA_22"/>
</dbReference>
<keyword evidence="3" id="KW-0805">Transcription regulation</keyword>
<dbReference type="SMART" id="SM00862">
    <property type="entry name" value="Trans_reg_C"/>
    <property type="match status" value="1"/>
</dbReference>
<dbReference type="InterPro" id="IPR011990">
    <property type="entry name" value="TPR-like_helical_dom_sf"/>
</dbReference>
<proteinExistence type="inferred from homology"/>
<feature type="domain" description="Bacterial transcriptional activator" evidence="8">
    <location>
        <begin position="120"/>
        <end position="264"/>
    </location>
</feature>
<accession>A0ABZ1WJK8</accession>
<sequence length="733" mass="77397">MSTTVTRRAGCPDERPGGDAAEKWRYGILGALEVHHGSRPAAVERPRHRAVLTWLLLHADRPVTTEQLVDAVWGENPVATARGRVHAAVSELRKTLRTGGSQPLVSRTGGYCLLTREADVDVVRFRQGLDAARRLSCGGDPAGAASALREGLGLWRGTALAGLEAPFAEAARAHLEEERFAAQELLADLELSLGRHQELVPELGAVLDRYPTREGIAERLVLALYRSGRQTDALAVIRRVRLRLGEEYGLDPGRSIGDLESAVLRGDPALLGVPGAGTRETAAVAPGAPAGPPEQQPAGPLPGEGPAQAPARDFDPSLAPDMSPCSVALPFRPAQLPPTVADFAGRCAELRELQGLLRHAAGQPGECGLRVCAVTGPGGIGKTALALHAAHRTAAHFPDGQLHADLRGGDRAPAAPTEVLAAFLRALGVPAGAVPAEEEARAALYRSVLAHRRVLVVLDDARDVTQIRPLLPGSGRCAVVVTGRGKLAGLLGAHRLDLERLDDTEAHALFAGIVGRRRAAAEPEATAEVLTACAGLPLALRIAAARLTVRRHWTVAALAARLGDHVRTLDELHVDDLAVRTCFATSYRRLPAPDGSERTPDPARAFRLLGIAPGSMISLAAAAALFDLSPARTEAVLEQLVDAGLLESPAPGRYRLHELLRLFAAERAAAEESQAARRAAIGRVTDWYLSSRVEADALPFPGRPRTAPPAVPLTSYREDRLVADGGAGLRAAG</sequence>
<evidence type="ECO:0000256" key="6">
    <source>
        <dbReference type="SAM" id="MobiDB-lite"/>
    </source>
</evidence>
<keyword evidence="4" id="KW-0238">DNA-binding</keyword>
<dbReference type="SUPFAM" id="SSF52540">
    <property type="entry name" value="P-loop containing nucleoside triphosphate hydrolases"/>
    <property type="match status" value="1"/>
</dbReference>
<dbReference type="Gene3D" id="1.25.40.10">
    <property type="entry name" value="Tetratricopeptide repeat domain"/>
    <property type="match status" value="1"/>
</dbReference>
<organism evidence="9 10">
    <name type="scientific">Kitasatospora herbaricolor</name>
    <dbReference type="NCBI Taxonomy" id="68217"/>
    <lineage>
        <taxon>Bacteria</taxon>
        <taxon>Bacillati</taxon>
        <taxon>Actinomycetota</taxon>
        <taxon>Actinomycetes</taxon>
        <taxon>Kitasatosporales</taxon>
        <taxon>Streptomycetaceae</taxon>
        <taxon>Kitasatospora</taxon>
    </lineage>
</organism>
<evidence type="ECO:0000313" key="10">
    <source>
        <dbReference type="Proteomes" id="UP001432014"/>
    </source>
</evidence>
<reference evidence="9 10" key="1">
    <citation type="submission" date="2022-10" db="EMBL/GenBank/DDBJ databases">
        <title>The complete genomes of actinobacterial strains from the NBC collection.</title>
        <authorList>
            <person name="Joergensen T.S."/>
            <person name="Alvarez Arevalo M."/>
            <person name="Sterndorff E.B."/>
            <person name="Faurdal D."/>
            <person name="Vuksanovic O."/>
            <person name="Mourched A.-S."/>
            <person name="Charusanti P."/>
            <person name="Shaw S."/>
            <person name="Blin K."/>
            <person name="Weber T."/>
        </authorList>
    </citation>
    <scope>NUCLEOTIDE SEQUENCE [LARGE SCALE GENOMIC DNA]</scope>
    <source>
        <strain evidence="9 10">NBC_01247</strain>
    </source>
</reference>
<dbReference type="Proteomes" id="UP001432014">
    <property type="component" value="Chromosome"/>
</dbReference>
<evidence type="ECO:0000256" key="2">
    <source>
        <dbReference type="ARBA" id="ARBA00023012"/>
    </source>
</evidence>
<dbReference type="InterPro" id="IPR001867">
    <property type="entry name" value="OmpR/PhoB-type_DNA-bd"/>
</dbReference>
<dbReference type="RefSeq" id="WP_329611791.1">
    <property type="nucleotide sequence ID" value="NZ_CP108482.1"/>
</dbReference>
<dbReference type="Pfam" id="PF03704">
    <property type="entry name" value="BTAD"/>
    <property type="match status" value="1"/>
</dbReference>
<evidence type="ECO:0000256" key="1">
    <source>
        <dbReference type="ARBA" id="ARBA00005820"/>
    </source>
</evidence>
<dbReference type="Gene3D" id="3.40.50.300">
    <property type="entry name" value="P-loop containing nucleotide triphosphate hydrolases"/>
    <property type="match status" value="1"/>
</dbReference>
<evidence type="ECO:0000256" key="5">
    <source>
        <dbReference type="ARBA" id="ARBA00023163"/>
    </source>
</evidence>
<dbReference type="Pfam" id="PF00486">
    <property type="entry name" value="Trans_reg_C"/>
    <property type="match status" value="1"/>
</dbReference>
<dbReference type="InterPro" id="IPR016032">
    <property type="entry name" value="Sig_transdc_resp-reg_C-effctor"/>
</dbReference>
<protein>
    <submittedName>
        <fullName evidence="9">AfsR/SARP family transcriptional regulator</fullName>
    </submittedName>
</protein>
<dbReference type="SUPFAM" id="SSF48452">
    <property type="entry name" value="TPR-like"/>
    <property type="match status" value="1"/>
</dbReference>
<dbReference type="SUPFAM" id="SSF46894">
    <property type="entry name" value="C-terminal effector domain of the bipartite response regulators"/>
    <property type="match status" value="1"/>
</dbReference>
<evidence type="ECO:0000259" key="8">
    <source>
        <dbReference type="SMART" id="SM01043"/>
    </source>
</evidence>
<feature type="domain" description="OmpR/PhoB-type" evidence="7">
    <location>
        <begin position="40"/>
        <end position="113"/>
    </location>
</feature>
<name>A0ABZ1WJK8_9ACTN</name>